<protein>
    <submittedName>
        <fullName evidence="1">Uncharacterized protein</fullName>
    </submittedName>
</protein>
<dbReference type="AlphaFoldDB" id="A0A151NZ40"/>
<evidence type="ECO:0000313" key="1">
    <source>
        <dbReference type="EMBL" id="KYO42003.1"/>
    </source>
</evidence>
<comment type="caution">
    <text evidence="1">The sequence shown here is derived from an EMBL/GenBank/DDBJ whole genome shotgun (WGS) entry which is preliminary data.</text>
</comment>
<dbReference type="Proteomes" id="UP000050525">
    <property type="component" value="Unassembled WGS sequence"/>
</dbReference>
<accession>A0A151NZ40</accession>
<proteinExistence type="predicted"/>
<organism evidence="1 2">
    <name type="scientific">Alligator mississippiensis</name>
    <name type="common">American alligator</name>
    <dbReference type="NCBI Taxonomy" id="8496"/>
    <lineage>
        <taxon>Eukaryota</taxon>
        <taxon>Metazoa</taxon>
        <taxon>Chordata</taxon>
        <taxon>Craniata</taxon>
        <taxon>Vertebrata</taxon>
        <taxon>Euteleostomi</taxon>
        <taxon>Archelosauria</taxon>
        <taxon>Archosauria</taxon>
        <taxon>Crocodylia</taxon>
        <taxon>Alligatoridae</taxon>
        <taxon>Alligatorinae</taxon>
        <taxon>Alligator</taxon>
    </lineage>
</organism>
<evidence type="ECO:0000313" key="2">
    <source>
        <dbReference type="Proteomes" id="UP000050525"/>
    </source>
</evidence>
<sequence length="92" mass="10328">MVWQPWPLQSLREVPGSCNSSRIVSAFWAFNMYTVAKDCSTTTRGHKDNRIEDIETAKADQADRQCRLSSALVQQQGLSQLSQKWIIAGPST</sequence>
<keyword evidence="2" id="KW-1185">Reference proteome</keyword>
<name>A0A151NZ40_ALLMI</name>
<gene>
    <name evidence="1" type="ORF">Y1Q_0002657</name>
</gene>
<dbReference type="EMBL" id="AKHW03001485">
    <property type="protein sequence ID" value="KYO42003.1"/>
    <property type="molecule type" value="Genomic_DNA"/>
</dbReference>
<reference evidence="1 2" key="1">
    <citation type="journal article" date="2012" name="Genome Biol.">
        <title>Sequencing three crocodilian genomes to illuminate the evolution of archosaurs and amniotes.</title>
        <authorList>
            <person name="St John J.A."/>
            <person name="Braun E.L."/>
            <person name="Isberg S.R."/>
            <person name="Miles L.G."/>
            <person name="Chong A.Y."/>
            <person name="Gongora J."/>
            <person name="Dalzell P."/>
            <person name="Moran C."/>
            <person name="Bed'hom B."/>
            <person name="Abzhanov A."/>
            <person name="Burgess S.C."/>
            <person name="Cooksey A.M."/>
            <person name="Castoe T.A."/>
            <person name="Crawford N.G."/>
            <person name="Densmore L.D."/>
            <person name="Drew J.C."/>
            <person name="Edwards S.V."/>
            <person name="Faircloth B.C."/>
            <person name="Fujita M.K."/>
            <person name="Greenwold M.J."/>
            <person name="Hoffmann F.G."/>
            <person name="Howard J.M."/>
            <person name="Iguchi T."/>
            <person name="Janes D.E."/>
            <person name="Khan S.Y."/>
            <person name="Kohno S."/>
            <person name="de Koning A.J."/>
            <person name="Lance S.L."/>
            <person name="McCarthy F.M."/>
            <person name="McCormack J.E."/>
            <person name="Merchant M.E."/>
            <person name="Peterson D.G."/>
            <person name="Pollock D.D."/>
            <person name="Pourmand N."/>
            <person name="Raney B.J."/>
            <person name="Roessler K.A."/>
            <person name="Sanford J.R."/>
            <person name="Sawyer R.H."/>
            <person name="Schmidt C.J."/>
            <person name="Triplett E.W."/>
            <person name="Tuberville T.D."/>
            <person name="Venegas-Anaya M."/>
            <person name="Howard J.T."/>
            <person name="Jarvis E.D."/>
            <person name="Guillette L.J.Jr."/>
            <person name="Glenn T.C."/>
            <person name="Green R.E."/>
            <person name="Ray D.A."/>
        </authorList>
    </citation>
    <scope>NUCLEOTIDE SEQUENCE [LARGE SCALE GENOMIC DNA]</scope>
    <source>
        <strain evidence="1">KSC_2009_1</strain>
    </source>
</reference>